<keyword evidence="3" id="KW-0677">Repeat</keyword>
<evidence type="ECO:0000256" key="4">
    <source>
        <dbReference type="SAM" id="SignalP"/>
    </source>
</evidence>
<name>I3S1K0_MEDTR</name>
<keyword evidence="1" id="KW-0433">Leucine-rich repeat</keyword>
<accession>I3S1K0</accession>
<dbReference type="InterPro" id="IPR032675">
    <property type="entry name" value="LRR_dom_sf"/>
</dbReference>
<dbReference type="Pfam" id="PF08263">
    <property type="entry name" value="LRRNT_2"/>
    <property type="match status" value="1"/>
</dbReference>
<evidence type="ECO:0000256" key="3">
    <source>
        <dbReference type="ARBA" id="ARBA00022737"/>
    </source>
</evidence>
<feature type="domain" description="Leucine-rich repeat-containing N-terminal plant-type" evidence="5">
    <location>
        <begin position="29"/>
        <end position="68"/>
    </location>
</feature>
<evidence type="ECO:0000259" key="5">
    <source>
        <dbReference type="Pfam" id="PF08263"/>
    </source>
</evidence>
<dbReference type="SUPFAM" id="SSF52058">
    <property type="entry name" value="L domain-like"/>
    <property type="match status" value="1"/>
</dbReference>
<dbReference type="PANTHER" id="PTHR47988">
    <property type="entry name" value="SOMATIC EMBRYOGENESIS RECEPTOR KINASE 1"/>
    <property type="match status" value="1"/>
</dbReference>
<proteinExistence type="evidence at transcript level"/>
<feature type="signal peptide" evidence="4">
    <location>
        <begin position="1"/>
        <end position="21"/>
    </location>
</feature>
<dbReference type="AlphaFoldDB" id="I3S1K0"/>
<dbReference type="Gene3D" id="3.80.10.10">
    <property type="entry name" value="Ribonuclease Inhibitor"/>
    <property type="match status" value="1"/>
</dbReference>
<keyword evidence="2 4" id="KW-0732">Signal</keyword>
<evidence type="ECO:0000256" key="2">
    <source>
        <dbReference type="ARBA" id="ARBA00022729"/>
    </source>
</evidence>
<sequence length="110" mass="11996">MENIILFSLVLFFFMWTSVTGLLSSKGVNYEVQALIGIKNSLVDPHSALNNWDAESVDPCNWAMITCSSDRFVVALGIPSQNISGTLSSSIGSLPNLQTVLLQDNNSQRC</sequence>
<feature type="chain" id="PRO_5003678569" description="Leucine-rich repeat-containing N-terminal plant-type domain-containing protein" evidence="4">
    <location>
        <begin position="22"/>
        <end position="110"/>
    </location>
</feature>
<dbReference type="InterPro" id="IPR013210">
    <property type="entry name" value="LRR_N_plant-typ"/>
</dbReference>
<organism evidence="6">
    <name type="scientific">Medicago truncatula</name>
    <name type="common">Barrel medic</name>
    <name type="synonym">Medicago tribuloides</name>
    <dbReference type="NCBI Taxonomy" id="3880"/>
    <lineage>
        <taxon>Eukaryota</taxon>
        <taxon>Viridiplantae</taxon>
        <taxon>Streptophyta</taxon>
        <taxon>Embryophyta</taxon>
        <taxon>Tracheophyta</taxon>
        <taxon>Spermatophyta</taxon>
        <taxon>Magnoliopsida</taxon>
        <taxon>eudicotyledons</taxon>
        <taxon>Gunneridae</taxon>
        <taxon>Pentapetalae</taxon>
        <taxon>rosids</taxon>
        <taxon>fabids</taxon>
        <taxon>Fabales</taxon>
        <taxon>Fabaceae</taxon>
        <taxon>Papilionoideae</taxon>
        <taxon>50 kb inversion clade</taxon>
        <taxon>NPAAA clade</taxon>
        <taxon>Hologalegina</taxon>
        <taxon>IRL clade</taxon>
        <taxon>Trifolieae</taxon>
        <taxon>Medicago</taxon>
    </lineage>
</organism>
<reference evidence="6" key="1">
    <citation type="submission" date="2012-05" db="EMBL/GenBank/DDBJ databases">
        <authorList>
            <person name="Krishnakumar V."/>
            <person name="Cheung F."/>
            <person name="Xiao Y."/>
            <person name="Chan A."/>
            <person name="Moskal W.A."/>
            <person name="Town C.D."/>
        </authorList>
    </citation>
    <scope>NUCLEOTIDE SEQUENCE</scope>
</reference>
<dbReference type="EMBL" id="BT134347">
    <property type="protein sequence ID" value="AFK34142.1"/>
    <property type="molecule type" value="mRNA"/>
</dbReference>
<evidence type="ECO:0000313" key="6">
    <source>
        <dbReference type="EMBL" id="AFK34142.1"/>
    </source>
</evidence>
<evidence type="ECO:0000256" key="1">
    <source>
        <dbReference type="ARBA" id="ARBA00022614"/>
    </source>
</evidence>
<protein>
    <recommendedName>
        <fullName evidence="5">Leucine-rich repeat-containing N-terminal plant-type domain-containing protein</fullName>
    </recommendedName>
</protein>